<dbReference type="PANTHER" id="PTHR48102">
    <property type="entry name" value="ATP-DEPENDENT CLP PROTEASE ATP-BINDING SUBUNIT CLPX-LIKE, MITOCHONDRIAL-RELATED"/>
    <property type="match status" value="1"/>
</dbReference>
<organism evidence="2 3">
    <name type="scientific">Heligmosomoides polygyrus</name>
    <name type="common">Parasitic roundworm</name>
    <dbReference type="NCBI Taxonomy" id="6339"/>
    <lineage>
        <taxon>Eukaryota</taxon>
        <taxon>Metazoa</taxon>
        <taxon>Ecdysozoa</taxon>
        <taxon>Nematoda</taxon>
        <taxon>Chromadorea</taxon>
        <taxon>Rhabditida</taxon>
        <taxon>Rhabditina</taxon>
        <taxon>Rhabditomorpha</taxon>
        <taxon>Strongyloidea</taxon>
        <taxon>Heligmosomidae</taxon>
        <taxon>Heligmosomoides</taxon>
    </lineage>
</organism>
<dbReference type="GO" id="GO:0016887">
    <property type="term" value="F:ATP hydrolysis activity"/>
    <property type="evidence" value="ECO:0007669"/>
    <property type="project" value="TreeGrafter"/>
</dbReference>
<dbReference type="GO" id="GO:0005759">
    <property type="term" value="C:mitochondrial matrix"/>
    <property type="evidence" value="ECO:0007669"/>
    <property type="project" value="TreeGrafter"/>
</dbReference>
<proteinExistence type="predicted"/>
<dbReference type="OrthoDB" id="1721884at2759"/>
<accession>A0A3P8AWM3</accession>
<accession>A0A183GDF2</accession>
<dbReference type="EMBL" id="UZAH01032006">
    <property type="protein sequence ID" value="VDP19067.1"/>
    <property type="molecule type" value="Genomic_DNA"/>
</dbReference>
<dbReference type="SUPFAM" id="SSF52540">
    <property type="entry name" value="P-loop containing nucleoside triphosphate hydrolases"/>
    <property type="match status" value="1"/>
</dbReference>
<sequence>MFLRFQSVDIDTTNILFIASGAFSNLEQIVARRLDKRVLGFGATFTNIAEDLHSSDETIASEKCNELLKQVDPSDLMQFGMVPELVGRFPVLVPFHALDEKMLIRVLQEPRNNLILQAQRFFAMDKMKLRKAPMRHLNLLCQLSPQKFVDARSLEMKVIVQDKEQIAQSKHCRPGKSSRSEESKSKDLLRKIARNIGGASLTSVHRVARKKHIKLYKLSA</sequence>
<dbReference type="GO" id="GO:0051603">
    <property type="term" value="P:proteolysis involved in protein catabolic process"/>
    <property type="evidence" value="ECO:0007669"/>
    <property type="project" value="TreeGrafter"/>
</dbReference>
<dbReference type="InterPro" id="IPR027417">
    <property type="entry name" value="P-loop_NTPase"/>
</dbReference>
<dbReference type="Gene3D" id="1.10.8.60">
    <property type="match status" value="1"/>
</dbReference>
<dbReference type="Gene3D" id="3.40.50.300">
    <property type="entry name" value="P-loop containing nucleotide triphosphate hydrolases"/>
    <property type="match status" value="1"/>
</dbReference>
<dbReference type="WBParaSite" id="HPBE_0002026901-mRNA-1">
    <property type="protein sequence ID" value="HPBE_0002026901-mRNA-1"/>
    <property type="gene ID" value="HPBE_0002026901"/>
</dbReference>
<dbReference type="GO" id="GO:0005524">
    <property type="term" value="F:ATP binding"/>
    <property type="evidence" value="ECO:0007669"/>
    <property type="project" value="TreeGrafter"/>
</dbReference>
<dbReference type="InterPro" id="IPR050052">
    <property type="entry name" value="ATP-dep_Clp_protease_ClpX"/>
</dbReference>
<dbReference type="PANTHER" id="PTHR48102:SF10">
    <property type="entry name" value="ATP-DEPENDENT CLP PROTEASE ATP-BINDING SUBUNIT CLPX"/>
    <property type="match status" value="1"/>
</dbReference>
<dbReference type="Proteomes" id="UP000050761">
    <property type="component" value="Unassembled WGS sequence"/>
</dbReference>
<reference evidence="3" key="2">
    <citation type="submission" date="2019-09" db="UniProtKB">
        <authorList>
            <consortium name="WormBaseParasite"/>
        </authorList>
    </citation>
    <scope>IDENTIFICATION</scope>
</reference>
<evidence type="ECO:0000313" key="3">
    <source>
        <dbReference type="WBParaSite" id="HPBE_0002026901-mRNA-1"/>
    </source>
</evidence>
<evidence type="ECO:0000313" key="1">
    <source>
        <dbReference type="EMBL" id="VDP19067.1"/>
    </source>
</evidence>
<gene>
    <name evidence="1" type="ORF">HPBE_LOCUS20268</name>
</gene>
<evidence type="ECO:0000313" key="2">
    <source>
        <dbReference type="Proteomes" id="UP000050761"/>
    </source>
</evidence>
<keyword evidence="2" id="KW-1185">Reference proteome</keyword>
<name>A0A183GDF2_HELPZ</name>
<protein>
    <submittedName>
        <fullName evidence="3">ATPase_AAA_core domain-containing protein</fullName>
    </submittedName>
</protein>
<reference evidence="1 2" key="1">
    <citation type="submission" date="2018-11" db="EMBL/GenBank/DDBJ databases">
        <authorList>
            <consortium name="Pathogen Informatics"/>
        </authorList>
    </citation>
    <scope>NUCLEOTIDE SEQUENCE [LARGE SCALE GENOMIC DNA]</scope>
</reference>
<dbReference type="AlphaFoldDB" id="A0A183GDF2"/>